<sequence length="223" mass="26119">MSCRFYVFALWTIPLFVLLFPSVMCTWTRSVGLFLEWTCHGVVWLVLNGLWLCALWIYSVDFTLPDSKLISSAPRWSFSRWLAGPDPLLFPNSWTKAFCLLFALLFDMSLVGIMKGFVRRPRPEEDVHGDMRLTVRQDLWSFPSGHASRGVLLLWLLPSMFIFSQYQYMLLLMWSGAICLSRYTMRRHHATDVVAGCLLGFFEYQFTMLIHWPSILHLLWFGR</sequence>
<dbReference type="InterPro" id="IPR000326">
    <property type="entry name" value="PAP2/HPO"/>
</dbReference>
<organism evidence="3 4">
    <name type="scientific">Paragonimus westermani</name>
    <dbReference type="NCBI Taxonomy" id="34504"/>
    <lineage>
        <taxon>Eukaryota</taxon>
        <taxon>Metazoa</taxon>
        <taxon>Spiralia</taxon>
        <taxon>Lophotrochozoa</taxon>
        <taxon>Platyhelminthes</taxon>
        <taxon>Trematoda</taxon>
        <taxon>Digenea</taxon>
        <taxon>Plagiorchiida</taxon>
        <taxon>Troglotremata</taxon>
        <taxon>Troglotrematidae</taxon>
        <taxon>Paragonimus</taxon>
    </lineage>
</organism>
<keyword evidence="1" id="KW-1133">Transmembrane helix</keyword>
<keyword evidence="1" id="KW-0472">Membrane</keyword>
<dbReference type="AlphaFoldDB" id="A0A5J4N4Y2"/>
<dbReference type="PANTHER" id="PTHR14969">
    <property type="entry name" value="SPHINGOSINE-1-PHOSPHATE PHOSPHOHYDROLASE"/>
    <property type="match status" value="1"/>
</dbReference>
<feature type="transmembrane region" description="Helical" evidence="1">
    <location>
        <begin position="193"/>
        <end position="212"/>
    </location>
</feature>
<comment type="caution">
    <text evidence="3">The sequence shown here is derived from an EMBL/GenBank/DDBJ whole genome shotgun (WGS) entry which is preliminary data.</text>
</comment>
<proteinExistence type="predicted"/>
<dbReference type="SMART" id="SM00014">
    <property type="entry name" value="acidPPc"/>
    <property type="match status" value="1"/>
</dbReference>
<feature type="transmembrane region" description="Helical" evidence="1">
    <location>
        <begin position="6"/>
        <end position="27"/>
    </location>
</feature>
<evidence type="ECO:0000259" key="2">
    <source>
        <dbReference type="SMART" id="SM00014"/>
    </source>
</evidence>
<evidence type="ECO:0000313" key="4">
    <source>
        <dbReference type="Proteomes" id="UP000324629"/>
    </source>
</evidence>
<feature type="transmembrane region" description="Helical" evidence="1">
    <location>
        <begin position="34"/>
        <end position="58"/>
    </location>
</feature>
<keyword evidence="1" id="KW-0812">Transmembrane</keyword>
<feature type="domain" description="Phosphatidic acid phosphatase type 2/haloperoxidase" evidence="2">
    <location>
        <begin position="95"/>
        <end position="208"/>
    </location>
</feature>
<dbReference type="SUPFAM" id="SSF48317">
    <property type="entry name" value="Acid phosphatase/Vanadium-dependent haloperoxidase"/>
    <property type="match status" value="1"/>
</dbReference>
<protein>
    <recommendedName>
        <fullName evidence="2">Phosphatidic acid phosphatase type 2/haloperoxidase domain-containing protein</fullName>
    </recommendedName>
</protein>
<accession>A0A5J4N4Y2</accession>
<dbReference type="Gene3D" id="1.20.144.10">
    <property type="entry name" value="Phosphatidic acid phosphatase type 2/haloperoxidase"/>
    <property type="match status" value="1"/>
</dbReference>
<evidence type="ECO:0000256" key="1">
    <source>
        <dbReference type="SAM" id="Phobius"/>
    </source>
</evidence>
<name>A0A5J4N4Y2_9TREM</name>
<dbReference type="GO" id="GO:0042392">
    <property type="term" value="F:sphingosine-1-phosphate phosphatase activity"/>
    <property type="evidence" value="ECO:0007669"/>
    <property type="project" value="TreeGrafter"/>
</dbReference>
<evidence type="ECO:0000313" key="3">
    <source>
        <dbReference type="EMBL" id="KAA3670582.1"/>
    </source>
</evidence>
<dbReference type="PANTHER" id="PTHR14969:SF13">
    <property type="entry name" value="AT30094P"/>
    <property type="match status" value="1"/>
</dbReference>
<dbReference type="Pfam" id="PF01569">
    <property type="entry name" value="PAP2"/>
    <property type="match status" value="1"/>
</dbReference>
<dbReference type="Proteomes" id="UP000324629">
    <property type="component" value="Unassembled WGS sequence"/>
</dbReference>
<keyword evidence="4" id="KW-1185">Reference proteome</keyword>
<dbReference type="InterPro" id="IPR036938">
    <property type="entry name" value="PAP2/HPO_sf"/>
</dbReference>
<gene>
    <name evidence="3" type="ORF">DEA37_0012789</name>
</gene>
<feature type="transmembrane region" description="Helical" evidence="1">
    <location>
        <begin position="94"/>
        <end position="118"/>
    </location>
</feature>
<reference evidence="3 4" key="1">
    <citation type="journal article" date="2019" name="Gigascience">
        <title>Whole-genome sequence of the oriental lung fluke Paragonimus westermani.</title>
        <authorList>
            <person name="Oey H."/>
            <person name="Zakrzewski M."/>
            <person name="Narain K."/>
            <person name="Devi K.R."/>
            <person name="Agatsuma T."/>
            <person name="Nawaratna S."/>
            <person name="Gobert G.N."/>
            <person name="Jones M.K."/>
            <person name="Ragan M.A."/>
            <person name="McManus D.P."/>
            <person name="Krause L."/>
        </authorList>
    </citation>
    <scope>NUCLEOTIDE SEQUENCE [LARGE SCALE GENOMIC DNA]</scope>
    <source>
        <strain evidence="3 4">IND2009</strain>
    </source>
</reference>
<dbReference type="EMBL" id="QNGE01009387">
    <property type="protein sequence ID" value="KAA3670582.1"/>
    <property type="molecule type" value="Genomic_DNA"/>
</dbReference>